<comment type="caution">
    <text evidence="1">The sequence shown here is derived from an EMBL/GenBank/DDBJ whole genome shotgun (WGS) entry which is preliminary data.</text>
</comment>
<sequence>MDLQELFPKEAKVAIGGKEYSLRFSPRGLRYLEQQYKDKELPGITEGQKPVKMKDAIAIIVYFLAKAQFGLTIDEVYHLLFAGLAHTKAFPDFDDFLDVLDEHHTREYANQITIALALAYYTPEQIKKVEVMAERAKADDSSKNAGEPATRQ</sequence>
<evidence type="ECO:0000313" key="1">
    <source>
        <dbReference type="EMBL" id="MDT8901170.1"/>
    </source>
</evidence>
<dbReference type="RefSeq" id="WP_413779694.1">
    <property type="nucleotide sequence ID" value="NZ_JAUOZS010000001.1"/>
</dbReference>
<evidence type="ECO:0000313" key="2">
    <source>
        <dbReference type="Proteomes" id="UP001254848"/>
    </source>
</evidence>
<accession>A0ABU3NWG5</accession>
<reference evidence="1 2" key="1">
    <citation type="submission" date="2023-07" db="EMBL/GenBank/DDBJ databases">
        <title>The novel representative of Negativicutes class, Anaeroselena agilis gen. nov. sp. nov.</title>
        <authorList>
            <person name="Prokofeva M.I."/>
            <person name="Elcheninov A.G."/>
            <person name="Klyukina A."/>
            <person name="Kublanov I.V."/>
            <person name="Frolov E.N."/>
            <person name="Podosokorskaya O.A."/>
        </authorList>
    </citation>
    <scope>NUCLEOTIDE SEQUENCE [LARGE SCALE GENOMIC DNA]</scope>
    <source>
        <strain evidence="1 2">4137-cl</strain>
    </source>
</reference>
<protein>
    <submittedName>
        <fullName evidence="1">Uncharacterized protein</fullName>
    </submittedName>
</protein>
<gene>
    <name evidence="1" type="ORF">Q4T40_07965</name>
</gene>
<name>A0ABU3NWG5_9FIRM</name>
<proteinExistence type="predicted"/>
<dbReference type="Proteomes" id="UP001254848">
    <property type="component" value="Unassembled WGS sequence"/>
</dbReference>
<keyword evidence="2" id="KW-1185">Reference proteome</keyword>
<organism evidence="1 2">
    <name type="scientific">Anaeroselena agilis</name>
    <dbReference type="NCBI Taxonomy" id="3063788"/>
    <lineage>
        <taxon>Bacteria</taxon>
        <taxon>Bacillati</taxon>
        <taxon>Bacillota</taxon>
        <taxon>Negativicutes</taxon>
        <taxon>Acetonemataceae</taxon>
        <taxon>Anaeroselena</taxon>
    </lineage>
</organism>
<dbReference type="EMBL" id="JAUOZS010000001">
    <property type="protein sequence ID" value="MDT8901170.1"/>
    <property type="molecule type" value="Genomic_DNA"/>
</dbReference>